<name>A0A423D7L3_9PSED</name>
<evidence type="ECO:0000313" key="6">
    <source>
        <dbReference type="EMBL" id="ROL67532.1"/>
    </source>
</evidence>
<comment type="caution">
    <text evidence="6">The sequence shown here is derived from an EMBL/GenBank/DDBJ whole genome shotgun (WGS) entry which is preliminary data.</text>
</comment>
<feature type="transmembrane region" description="Helical" evidence="5">
    <location>
        <begin position="12"/>
        <end position="29"/>
    </location>
</feature>
<evidence type="ECO:0000256" key="1">
    <source>
        <dbReference type="ARBA" id="ARBA00022475"/>
    </source>
</evidence>
<proteinExistence type="predicted"/>
<evidence type="ECO:0000313" key="7">
    <source>
        <dbReference type="Proteomes" id="UP000285286"/>
    </source>
</evidence>
<evidence type="ECO:0000256" key="4">
    <source>
        <dbReference type="ARBA" id="ARBA00023136"/>
    </source>
</evidence>
<keyword evidence="1" id="KW-1003">Cell membrane</keyword>
<organism evidence="6 7">
    <name type="scientific">Pseudomonas vranovensis</name>
    <dbReference type="NCBI Taxonomy" id="321661"/>
    <lineage>
        <taxon>Bacteria</taxon>
        <taxon>Pseudomonadati</taxon>
        <taxon>Pseudomonadota</taxon>
        <taxon>Gammaproteobacteria</taxon>
        <taxon>Pseudomonadales</taxon>
        <taxon>Pseudomonadaceae</taxon>
        <taxon>Pseudomonas</taxon>
    </lineage>
</organism>
<reference evidence="6 7" key="1">
    <citation type="submission" date="2016-10" db="EMBL/GenBank/DDBJ databases">
        <title>Comparative genome analysis of multiple Pseudomonas spp. focuses on biocontrol and plant growth promoting traits.</title>
        <authorList>
            <person name="Tao X.-Y."/>
            <person name="Taylor C.G."/>
        </authorList>
    </citation>
    <scope>NUCLEOTIDE SEQUENCE [LARGE SCALE GENOMIC DNA]</scope>
    <source>
        <strain evidence="6 7">15D11</strain>
    </source>
</reference>
<keyword evidence="4 5" id="KW-0472">Membrane</keyword>
<accession>A0A423D7L3</accession>
<feature type="transmembrane region" description="Helical" evidence="5">
    <location>
        <begin position="41"/>
        <end position="60"/>
    </location>
</feature>
<evidence type="ECO:0000256" key="5">
    <source>
        <dbReference type="SAM" id="Phobius"/>
    </source>
</evidence>
<dbReference type="Proteomes" id="UP000285286">
    <property type="component" value="Unassembled WGS sequence"/>
</dbReference>
<dbReference type="Pfam" id="PF07869">
    <property type="entry name" value="DUF1656"/>
    <property type="match status" value="1"/>
</dbReference>
<sequence>MLSEFSFANVYFPPLFIYLLVATVLYLILERMTRRWLDLMWHPNLLRFFLSVSLLSLLVIKF</sequence>
<dbReference type="RefSeq" id="WP_123567012.1">
    <property type="nucleotide sequence ID" value="NZ_MOAM01000027.1"/>
</dbReference>
<dbReference type="InterPro" id="IPR012451">
    <property type="entry name" value="DUF1656"/>
</dbReference>
<gene>
    <name evidence="6" type="ORF">BHU25_18635</name>
</gene>
<dbReference type="AlphaFoldDB" id="A0A423D7L3"/>
<dbReference type="EMBL" id="MOAM01000027">
    <property type="protein sequence ID" value="ROL67532.1"/>
    <property type="molecule type" value="Genomic_DNA"/>
</dbReference>
<keyword evidence="7" id="KW-1185">Reference proteome</keyword>
<evidence type="ECO:0000256" key="3">
    <source>
        <dbReference type="ARBA" id="ARBA00022989"/>
    </source>
</evidence>
<keyword evidence="3 5" id="KW-1133">Transmembrane helix</keyword>
<protein>
    <submittedName>
        <fullName evidence="6">DUF1656 domain-containing protein</fullName>
    </submittedName>
</protein>
<keyword evidence="2 5" id="KW-0812">Transmembrane</keyword>
<evidence type="ECO:0000256" key="2">
    <source>
        <dbReference type="ARBA" id="ARBA00022692"/>
    </source>
</evidence>